<dbReference type="PANTHER" id="PTHR23088:SF27">
    <property type="entry name" value="DEAMINATED GLUTATHIONE AMIDASE"/>
    <property type="match status" value="1"/>
</dbReference>
<name>A0ABX5ATV3_9MICO</name>
<dbReference type="PROSITE" id="PS01227">
    <property type="entry name" value="UPF0012"/>
    <property type="match status" value="1"/>
</dbReference>
<dbReference type="PROSITE" id="PS50263">
    <property type="entry name" value="CN_HYDROLASE"/>
    <property type="match status" value="1"/>
</dbReference>
<evidence type="ECO:0000259" key="2">
    <source>
        <dbReference type="PROSITE" id="PS50263"/>
    </source>
</evidence>
<dbReference type="Gene3D" id="3.60.110.10">
    <property type="entry name" value="Carbon-nitrogen hydrolase"/>
    <property type="match status" value="1"/>
</dbReference>
<keyword evidence="4" id="KW-1185">Reference proteome</keyword>
<dbReference type="CDD" id="cd07581">
    <property type="entry name" value="nitrilase_3"/>
    <property type="match status" value="1"/>
</dbReference>
<comment type="caution">
    <text evidence="3">The sequence shown here is derived from an EMBL/GenBank/DDBJ whole genome shotgun (WGS) entry which is preliminary data.</text>
</comment>
<sequence length="273" mass="29278">MQAAVAVAVAQFAPGADTAANLVEIERMTRLAASRGANLVVFPEYSSFFTPTMGPDWVAAAEPLDGPFVRALAAVAADTGCHIVAGLVETGSEATASAHGRVRNTVVALAPNSGLVARYRKLHLYDAFGMRESDWVEAGDITEPELFELGGLRVGLQTCYDVRFPEVTRRLVDAGAELVLVPAEWVRGPLKEAHWRTLCTARALENTVYLAAADHAPPVGVGNSFVIDPMGVELATIGESTDVALAWISRERLESVRRLNPALELRRFAVSAR</sequence>
<proteinExistence type="inferred from homology"/>
<dbReference type="Pfam" id="PF00795">
    <property type="entry name" value="CN_hydrolase"/>
    <property type="match status" value="1"/>
</dbReference>
<dbReference type="InterPro" id="IPR003010">
    <property type="entry name" value="C-N_Hydrolase"/>
</dbReference>
<keyword evidence="3" id="KW-0378">Hydrolase</keyword>
<reference evidence="3 4" key="1">
    <citation type="journal article" date="2008" name="Int. J. Syst. Evol. Microbiol.">
        <title>Leifsonia pindariensis sp. nov., isolated from the Pindari glacier of the Indian Himalayas, and emended description of the genus Leifsonia.</title>
        <authorList>
            <person name="Reddy G.S."/>
            <person name="Prabagaran S.R."/>
            <person name="Shivaji S."/>
        </authorList>
    </citation>
    <scope>NUCLEOTIDE SEQUENCE [LARGE SCALE GENOMIC DNA]</scope>
    <source>
        <strain evidence="3 4">PON 10</strain>
    </source>
</reference>
<dbReference type="SUPFAM" id="SSF56317">
    <property type="entry name" value="Carbon-nitrogen hydrolase"/>
    <property type="match status" value="1"/>
</dbReference>
<comment type="similarity">
    <text evidence="1">Belongs to the carbon-nitrogen hydrolase superfamily. NIT1/NIT2 family.</text>
</comment>
<organism evidence="3 4">
    <name type="scientific">Microterricola pindariensis</name>
    <dbReference type="NCBI Taxonomy" id="478010"/>
    <lineage>
        <taxon>Bacteria</taxon>
        <taxon>Bacillati</taxon>
        <taxon>Actinomycetota</taxon>
        <taxon>Actinomycetes</taxon>
        <taxon>Micrococcales</taxon>
        <taxon>Microbacteriaceae</taxon>
        <taxon>Microterricola</taxon>
    </lineage>
</organism>
<evidence type="ECO:0000313" key="3">
    <source>
        <dbReference type="EMBL" id="PPL17352.1"/>
    </source>
</evidence>
<feature type="domain" description="CN hydrolase" evidence="2">
    <location>
        <begin position="5"/>
        <end position="250"/>
    </location>
</feature>
<dbReference type="EMBL" id="MPZN01000038">
    <property type="protein sequence ID" value="PPL17352.1"/>
    <property type="molecule type" value="Genomic_DNA"/>
</dbReference>
<gene>
    <name evidence="3" type="ORF">GY24_11630</name>
</gene>
<dbReference type="PANTHER" id="PTHR23088">
    <property type="entry name" value="NITRILASE-RELATED"/>
    <property type="match status" value="1"/>
</dbReference>
<dbReference type="Proteomes" id="UP000237755">
    <property type="component" value="Unassembled WGS sequence"/>
</dbReference>
<accession>A0ABX5ATV3</accession>
<dbReference type="InterPro" id="IPR036526">
    <property type="entry name" value="C-N_Hydrolase_sf"/>
</dbReference>
<protein>
    <submittedName>
        <fullName evidence="3">Hydrolase</fullName>
    </submittedName>
</protein>
<dbReference type="InterPro" id="IPR001110">
    <property type="entry name" value="UPF0012_CS"/>
</dbReference>
<evidence type="ECO:0000256" key="1">
    <source>
        <dbReference type="ARBA" id="ARBA00010613"/>
    </source>
</evidence>
<evidence type="ECO:0000313" key="4">
    <source>
        <dbReference type="Proteomes" id="UP000237755"/>
    </source>
</evidence>
<dbReference type="GO" id="GO:0016787">
    <property type="term" value="F:hydrolase activity"/>
    <property type="evidence" value="ECO:0007669"/>
    <property type="project" value="UniProtKB-KW"/>
</dbReference>